<feature type="non-terminal residue" evidence="2">
    <location>
        <position position="223"/>
    </location>
</feature>
<evidence type="ECO:0000313" key="2">
    <source>
        <dbReference type="EMBL" id="GAF77827.1"/>
    </source>
</evidence>
<dbReference type="GO" id="GO:0016887">
    <property type="term" value="F:ATP hydrolysis activity"/>
    <property type="evidence" value="ECO:0007669"/>
    <property type="project" value="InterPro"/>
</dbReference>
<feature type="domain" description="ABC transporter" evidence="1">
    <location>
        <begin position="1"/>
        <end position="156"/>
    </location>
</feature>
<reference evidence="2" key="1">
    <citation type="journal article" date="2014" name="Front. Microbiol.">
        <title>High frequency of phylogenetically diverse reductive dehalogenase-homologous genes in deep subseafloor sedimentary metagenomes.</title>
        <authorList>
            <person name="Kawai M."/>
            <person name="Futagami T."/>
            <person name="Toyoda A."/>
            <person name="Takaki Y."/>
            <person name="Nishi S."/>
            <person name="Hori S."/>
            <person name="Arai W."/>
            <person name="Tsubouchi T."/>
            <person name="Morono Y."/>
            <person name="Uchiyama I."/>
            <person name="Ito T."/>
            <person name="Fujiyama A."/>
            <person name="Inagaki F."/>
            <person name="Takami H."/>
        </authorList>
    </citation>
    <scope>NUCLEOTIDE SEQUENCE</scope>
    <source>
        <strain evidence="2">Expedition CK06-06</strain>
    </source>
</reference>
<dbReference type="PROSITE" id="PS00211">
    <property type="entry name" value="ABC_TRANSPORTER_1"/>
    <property type="match status" value="1"/>
</dbReference>
<dbReference type="GO" id="GO:0055052">
    <property type="term" value="C:ATP-binding cassette (ABC) transporter complex, substrate-binding subunit-containing"/>
    <property type="evidence" value="ECO:0007669"/>
    <property type="project" value="TreeGrafter"/>
</dbReference>
<dbReference type="Gene3D" id="2.40.50.100">
    <property type="match status" value="1"/>
</dbReference>
<dbReference type="PANTHER" id="PTHR43875">
    <property type="entry name" value="MALTODEXTRIN IMPORT ATP-BINDING PROTEIN MSMX"/>
    <property type="match status" value="1"/>
</dbReference>
<dbReference type="SUPFAM" id="SSF52540">
    <property type="entry name" value="P-loop containing nucleoside triphosphate hydrolases"/>
    <property type="match status" value="1"/>
</dbReference>
<dbReference type="EMBL" id="BARS01009663">
    <property type="protein sequence ID" value="GAF77827.1"/>
    <property type="molecule type" value="Genomic_DNA"/>
</dbReference>
<comment type="caution">
    <text evidence="2">The sequence shown here is derived from an EMBL/GenBank/DDBJ whole genome shotgun (WGS) entry which is preliminary data.</text>
</comment>
<accession>X0SPL5</accession>
<organism evidence="2">
    <name type="scientific">marine sediment metagenome</name>
    <dbReference type="NCBI Taxonomy" id="412755"/>
    <lineage>
        <taxon>unclassified sequences</taxon>
        <taxon>metagenomes</taxon>
        <taxon>ecological metagenomes</taxon>
    </lineage>
</organism>
<name>X0SPL5_9ZZZZ</name>
<protein>
    <recommendedName>
        <fullName evidence="1">ABC transporter domain-containing protein</fullName>
    </recommendedName>
</protein>
<dbReference type="InterPro" id="IPR008995">
    <property type="entry name" value="Mo/tungstate-bd_C_term_dom"/>
</dbReference>
<dbReference type="SUPFAM" id="SSF50331">
    <property type="entry name" value="MOP-like"/>
    <property type="match status" value="1"/>
</dbReference>
<evidence type="ECO:0000259" key="1">
    <source>
        <dbReference type="PROSITE" id="PS50893"/>
    </source>
</evidence>
<dbReference type="InterPro" id="IPR017871">
    <property type="entry name" value="ABC_transporter-like_CS"/>
</dbReference>
<dbReference type="PANTHER" id="PTHR43875:SF1">
    <property type="entry name" value="OSMOPROTECTIVE COMPOUNDS UPTAKE ATP-BINDING PROTEIN GGTA"/>
    <property type="match status" value="1"/>
</dbReference>
<dbReference type="InterPro" id="IPR040582">
    <property type="entry name" value="OB_MalK-like"/>
</dbReference>
<dbReference type="AlphaFoldDB" id="X0SPL5"/>
<dbReference type="Pfam" id="PF00005">
    <property type="entry name" value="ABC_tran"/>
    <property type="match status" value="1"/>
</dbReference>
<gene>
    <name evidence="2" type="ORF">S01H1_18118</name>
</gene>
<dbReference type="InterPro" id="IPR047641">
    <property type="entry name" value="ABC_transpr_MalK/UgpC-like"/>
</dbReference>
<dbReference type="Gene3D" id="3.40.50.300">
    <property type="entry name" value="P-loop containing nucleotide triphosphate hydrolases"/>
    <property type="match status" value="1"/>
</dbReference>
<dbReference type="Pfam" id="PF17912">
    <property type="entry name" value="OB_MalK"/>
    <property type="match status" value="1"/>
</dbReference>
<sequence length="223" mass="25429">MVFQDYALYPHMSIYDNMALCLKVDKIPKGEVKERVKKTTKILGLEQLLNRKPGELSGGQQQRVALGRAIIRNPSIFLLDEPLSNLDAVLRINMRAELKKLQEKLKTTTVYVTHDQAEAMIMADRVVAMKGGRALQIDTPRRIYDHPANKFIAGFIGSPQMNFLECRLVEKGSMTYLNIGKFHVKLPSNFSKRIKEETRDSEVIMGVRPEDVLVSLEPQRDFL</sequence>
<dbReference type="InterPro" id="IPR003439">
    <property type="entry name" value="ABC_transporter-like_ATP-bd"/>
</dbReference>
<dbReference type="GO" id="GO:0005524">
    <property type="term" value="F:ATP binding"/>
    <property type="evidence" value="ECO:0007669"/>
    <property type="project" value="InterPro"/>
</dbReference>
<dbReference type="PROSITE" id="PS50893">
    <property type="entry name" value="ABC_TRANSPORTER_2"/>
    <property type="match status" value="1"/>
</dbReference>
<dbReference type="InterPro" id="IPR027417">
    <property type="entry name" value="P-loop_NTPase"/>
</dbReference>
<proteinExistence type="predicted"/>